<protein>
    <submittedName>
        <fullName evidence="1">Uncharacterized protein (TIGR03085 family)</fullName>
    </submittedName>
</protein>
<dbReference type="InterPro" id="IPR017519">
    <property type="entry name" value="CHP03085"/>
</dbReference>
<reference evidence="1 2" key="1">
    <citation type="submission" date="2020-02" db="EMBL/GenBank/DDBJ databases">
        <title>Sequencing the genomes of 1000 actinobacteria strains.</title>
        <authorList>
            <person name="Klenk H.-P."/>
        </authorList>
    </citation>
    <scope>NUCLEOTIDE SEQUENCE [LARGE SCALE GENOMIC DNA]</scope>
    <source>
        <strain evidence="1 2">DSM 19609</strain>
    </source>
</reference>
<gene>
    <name evidence="1" type="ORF">FB473_002936</name>
</gene>
<dbReference type="NCBIfam" id="TIGR03085">
    <property type="entry name" value="TIGR03085 family metal-binding protein"/>
    <property type="match status" value="1"/>
</dbReference>
<accession>A0ABX0SJZ2</accession>
<dbReference type="Proteomes" id="UP000749311">
    <property type="component" value="Unassembled WGS sequence"/>
</dbReference>
<dbReference type="SUPFAM" id="SSF109854">
    <property type="entry name" value="DinB/YfiT-like putative metalloenzymes"/>
    <property type="match status" value="1"/>
</dbReference>
<dbReference type="InterPro" id="IPR034660">
    <property type="entry name" value="DinB/YfiT-like"/>
</dbReference>
<dbReference type="NCBIfam" id="TIGR03083">
    <property type="entry name" value="maleylpyruvate isomerase family mycothiol-dependent enzyme"/>
    <property type="match status" value="1"/>
</dbReference>
<proteinExistence type="predicted"/>
<keyword evidence="2" id="KW-1185">Reference proteome</keyword>
<evidence type="ECO:0000313" key="1">
    <source>
        <dbReference type="EMBL" id="NIH58244.1"/>
    </source>
</evidence>
<dbReference type="RefSeq" id="WP_167170219.1">
    <property type="nucleotide sequence ID" value="NZ_BAAAOO010000009.1"/>
</dbReference>
<name>A0ABX0SJZ2_9ACTN</name>
<comment type="caution">
    <text evidence="1">The sequence shown here is derived from an EMBL/GenBank/DDBJ whole genome shotgun (WGS) entry which is preliminary data.</text>
</comment>
<organism evidence="1 2">
    <name type="scientific">Brooklawnia cerclae</name>
    <dbReference type="NCBI Taxonomy" id="349934"/>
    <lineage>
        <taxon>Bacteria</taxon>
        <taxon>Bacillati</taxon>
        <taxon>Actinomycetota</taxon>
        <taxon>Actinomycetes</taxon>
        <taxon>Propionibacteriales</taxon>
        <taxon>Propionibacteriaceae</taxon>
        <taxon>Brooklawnia</taxon>
    </lineage>
</organism>
<evidence type="ECO:0000313" key="2">
    <source>
        <dbReference type="Proteomes" id="UP000749311"/>
    </source>
</evidence>
<sequence>MSLGIARDERRELCDLLTTLGPSAPTLCEGWDAQRLTAHLHVRETDPVAGIGIVVKPLSGRLDRRMDQLLADVPFDDLVALVRRGPGRFNPMSWPWVDERVNALEFFVHHEDLRRGGGHVVQPRIIAPDRDDWLWHQAVSMARLRLRRSPTGVVLERIRDGVRTDEVYAVSTGPSPVTLRGEAGELVLWLYGRSDAAHVTLDGRPEAVEALRGMSLGI</sequence>
<dbReference type="EMBL" id="JAAMOZ010000002">
    <property type="protein sequence ID" value="NIH58244.1"/>
    <property type="molecule type" value="Genomic_DNA"/>
</dbReference>
<dbReference type="InterPro" id="IPR017517">
    <property type="entry name" value="Maleyloyr_isom"/>
</dbReference>